<dbReference type="GO" id="GO:0000976">
    <property type="term" value="F:transcription cis-regulatory region binding"/>
    <property type="evidence" value="ECO:0007669"/>
    <property type="project" value="TreeGrafter"/>
</dbReference>
<dbReference type="AlphaFoldDB" id="A0A0D9VJD9"/>
<dbReference type="Proteomes" id="UP000032180">
    <property type="component" value="Chromosome 2"/>
</dbReference>
<reference evidence="5" key="3">
    <citation type="submission" date="2015-04" db="UniProtKB">
        <authorList>
            <consortium name="EnsemblPlants"/>
        </authorList>
    </citation>
    <scope>IDENTIFICATION</scope>
</reference>
<protein>
    <recommendedName>
        <fullName evidence="4">Transcription factor CBF/NF-Y/archaeal histone domain-containing protein</fullName>
    </recommendedName>
</protein>
<evidence type="ECO:0000256" key="1">
    <source>
        <dbReference type="ARBA" id="ARBA00004123"/>
    </source>
</evidence>
<dbReference type="EnsemblPlants" id="LPERR02G22400.1">
    <property type="protein sequence ID" value="LPERR02G22400.1"/>
    <property type="gene ID" value="LPERR02G22400"/>
</dbReference>
<evidence type="ECO:0000256" key="3">
    <source>
        <dbReference type="SAM" id="MobiDB-lite"/>
    </source>
</evidence>
<dbReference type="SUPFAM" id="SSF47113">
    <property type="entry name" value="Histone-fold"/>
    <property type="match status" value="1"/>
</dbReference>
<comment type="subcellular location">
    <subcellularLocation>
        <location evidence="1">Nucleus</location>
    </subcellularLocation>
</comment>
<dbReference type="PANTHER" id="PTHR10252:SF143">
    <property type="entry name" value="OS01G0102400 PROTEIN"/>
    <property type="match status" value="1"/>
</dbReference>
<keyword evidence="2" id="KW-0539">Nucleus</keyword>
<reference evidence="5 6" key="1">
    <citation type="submission" date="2012-08" db="EMBL/GenBank/DDBJ databases">
        <title>Oryza genome evolution.</title>
        <authorList>
            <person name="Wing R.A."/>
        </authorList>
    </citation>
    <scope>NUCLEOTIDE SEQUENCE</scope>
</reference>
<dbReference type="InterPro" id="IPR009072">
    <property type="entry name" value="Histone-fold"/>
</dbReference>
<sequence>MWSQEQIDLGTDNWKLTLPTSRVRNIIRGRANGMLISANLPAFVTKLCELFIQELTLRAWVFAQSQNRNILLDIDIVKAIADTESYHFLADVVRRHQVAKLTMPNTTIAKRHRPNKMNLSYHHTQTINMSPLVDCLPFVAISPMALMGAHRTESPTINKKHINANTFIGDNSNASWVSPHLLGGKGDLVSITSACDIKKMNNLRSINSLNAVIDASSRDVATVTRQGRTTQPISFKDTCASHEDNYVVSSLVGHGDITSTGDDVDVNWLWNEEQNYGMHFLGEDNFSKESLGGTMEDDALLSSAKDFSLICYTHEEYNNEKDIRDDICSNSSNNTKKEPNKKQTE</sequence>
<feature type="compositionally biased region" description="Basic and acidic residues" evidence="3">
    <location>
        <begin position="335"/>
        <end position="345"/>
    </location>
</feature>
<dbReference type="GO" id="GO:0006355">
    <property type="term" value="P:regulation of DNA-templated transcription"/>
    <property type="evidence" value="ECO:0007669"/>
    <property type="project" value="TreeGrafter"/>
</dbReference>
<dbReference type="STRING" id="77586.A0A0D9VJD9"/>
<name>A0A0D9VJD9_9ORYZ</name>
<dbReference type="PANTHER" id="PTHR10252">
    <property type="entry name" value="HISTONE-LIKE TRANSCRIPTION FACTOR CCAAT-RELATED"/>
    <property type="match status" value="1"/>
</dbReference>
<evidence type="ECO:0000313" key="5">
    <source>
        <dbReference type="EnsemblPlants" id="LPERR02G22400.1"/>
    </source>
</evidence>
<dbReference type="GO" id="GO:0005634">
    <property type="term" value="C:nucleus"/>
    <property type="evidence" value="ECO:0007669"/>
    <property type="project" value="UniProtKB-SubCell"/>
</dbReference>
<dbReference type="InterPro" id="IPR050568">
    <property type="entry name" value="Transcr_DNA_Rep_Reg"/>
</dbReference>
<organism evidence="5 6">
    <name type="scientific">Leersia perrieri</name>
    <dbReference type="NCBI Taxonomy" id="77586"/>
    <lineage>
        <taxon>Eukaryota</taxon>
        <taxon>Viridiplantae</taxon>
        <taxon>Streptophyta</taxon>
        <taxon>Embryophyta</taxon>
        <taxon>Tracheophyta</taxon>
        <taxon>Spermatophyta</taxon>
        <taxon>Magnoliopsida</taxon>
        <taxon>Liliopsida</taxon>
        <taxon>Poales</taxon>
        <taxon>Poaceae</taxon>
        <taxon>BOP clade</taxon>
        <taxon>Oryzoideae</taxon>
        <taxon>Oryzeae</taxon>
        <taxon>Oryzinae</taxon>
        <taxon>Leersia</taxon>
    </lineage>
</organism>
<evidence type="ECO:0000313" key="6">
    <source>
        <dbReference type="Proteomes" id="UP000032180"/>
    </source>
</evidence>
<dbReference type="Gene3D" id="1.10.20.10">
    <property type="entry name" value="Histone, subunit A"/>
    <property type="match status" value="1"/>
</dbReference>
<reference evidence="6" key="2">
    <citation type="submission" date="2013-12" db="EMBL/GenBank/DDBJ databases">
        <authorList>
            <person name="Yu Y."/>
            <person name="Lee S."/>
            <person name="de Baynast K."/>
            <person name="Wissotski M."/>
            <person name="Liu L."/>
            <person name="Talag J."/>
            <person name="Goicoechea J."/>
            <person name="Angelova A."/>
            <person name="Jetty R."/>
            <person name="Kudrna D."/>
            <person name="Golser W."/>
            <person name="Rivera L."/>
            <person name="Zhang J."/>
            <person name="Wing R."/>
        </authorList>
    </citation>
    <scope>NUCLEOTIDE SEQUENCE</scope>
</reference>
<evidence type="ECO:0000256" key="2">
    <source>
        <dbReference type="ARBA" id="ARBA00023242"/>
    </source>
</evidence>
<dbReference type="HOGENOM" id="CLU_071714_0_0_1"/>
<feature type="region of interest" description="Disordered" evidence="3">
    <location>
        <begin position="324"/>
        <end position="345"/>
    </location>
</feature>
<dbReference type="InterPro" id="IPR003958">
    <property type="entry name" value="CBFA_NFYB_domain"/>
</dbReference>
<dbReference type="eggNOG" id="KOG1657">
    <property type="taxonomic scope" value="Eukaryota"/>
</dbReference>
<dbReference type="Pfam" id="PF00808">
    <property type="entry name" value="CBFD_NFYB_HMF"/>
    <property type="match status" value="1"/>
</dbReference>
<proteinExistence type="predicted"/>
<feature type="domain" description="Transcription factor CBF/NF-Y/archaeal histone" evidence="4">
    <location>
        <begin position="17"/>
        <end position="80"/>
    </location>
</feature>
<keyword evidence="6" id="KW-1185">Reference proteome</keyword>
<accession>A0A0D9VJD9</accession>
<dbReference type="GO" id="GO:0046982">
    <property type="term" value="F:protein heterodimerization activity"/>
    <property type="evidence" value="ECO:0007669"/>
    <property type="project" value="InterPro"/>
</dbReference>
<evidence type="ECO:0000259" key="4">
    <source>
        <dbReference type="Pfam" id="PF00808"/>
    </source>
</evidence>
<dbReference type="Gramene" id="LPERR02G22400.1">
    <property type="protein sequence ID" value="LPERR02G22400.1"/>
    <property type="gene ID" value="LPERR02G22400"/>
</dbReference>